<feature type="signal peptide" evidence="1">
    <location>
        <begin position="1"/>
        <end position="16"/>
    </location>
</feature>
<evidence type="ECO:0000256" key="1">
    <source>
        <dbReference type="SAM" id="SignalP"/>
    </source>
</evidence>
<proteinExistence type="predicted"/>
<accession>A0AAF3EV35</accession>
<sequence>MFPLLFILEFLSFSYGLEGIFPGDDIITDKPNRFLKMVRLNFNEQKGPFVLRKNSTLLTEKGGAVEFDITTHGYHGNELNCVKVELEIEKEEVGKLYSDFSIDDIFWEGRHWAEVIGNKERKHEFVVVDGGLMFGYNKNAPDFKVTLSETDRDVECRCGVFLEKYNDSLPNYLKYASQYFVDDQPKTCSNTVCGWAMSPARNKTLDIEFTFKGNLDSSDKFYVRSSKGIINLSLKSNEAQKLKLPGADPLEVYFISGANPKVNRHLELQYSYENIYF</sequence>
<dbReference type="WBParaSite" id="MBELARI_LOCUS18042">
    <property type="protein sequence ID" value="MBELARI_LOCUS18042"/>
    <property type="gene ID" value="MBELARI_LOCUS18042"/>
</dbReference>
<feature type="chain" id="PRO_5042029281" evidence="1">
    <location>
        <begin position="17"/>
        <end position="277"/>
    </location>
</feature>
<keyword evidence="2" id="KW-1185">Reference proteome</keyword>
<evidence type="ECO:0000313" key="3">
    <source>
        <dbReference type="WBParaSite" id="MBELARI_LOCUS18042"/>
    </source>
</evidence>
<dbReference type="AlphaFoldDB" id="A0AAF3EV35"/>
<evidence type="ECO:0000313" key="2">
    <source>
        <dbReference type="Proteomes" id="UP000887575"/>
    </source>
</evidence>
<reference evidence="3" key="1">
    <citation type="submission" date="2024-02" db="UniProtKB">
        <authorList>
            <consortium name="WormBaseParasite"/>
        </authorList>
    </citation>
    <scope>IDENTIFICATION</scope>
</reference>
<protein>
    <submittedName>
        <fullName evidence="3">Uncharacterized protein</fullName>
    </submittedName>
</protein>
<dbReference type="Proteomes" id="UP000887575">
    <property type="component" value="Unassembled WGS sequence"/>
</dbReference>
<name>A0AAF3EV35_9BILA</name>
<organism evidence="2 3">
    <name type="scientific">Mesorhabditis belari</name>
    <dbReference type="NCBI Taxonomy" id="2138241"/>
    <lineage>
        <taxon>Eukaryota</taxon>
        <taxon>Metazoa</taxon>
        <taxon>Ecdysozoa</taxon>
        <taxon>Nematoda</taxon>
        <taxon>Chromadorea</taxon>
        <taxon>Rhabditida</taxon>
        <taxon>Rhabditina</taxon>
        <taxon>Rhabditomorpha</taxon>
        <taxon>Rhabditoidea</taxon>
        <taxon>Rhabditidae</taxon>
        <taxon>Mesorhabditinae</taxon>
        <taxon>Mesorhabditis</taxon>
    </lineage>
</organism>
<keyword evidence="1" id="KW-0732">Signal</keyword>